<dbReference type="Proteomes" id="UP000242329">
    <property type="component" value="Unassembled WGS sequence"/>
</dbReference>
<keyword evidence="8" id="KW-0411">Iron-sulfur</keyword>
<dbReference type="Pfam" id="PF05187">
    <property type="entry name" value="Fer4_ETF_QO"/>
    <property type="match status" value="1"/>
</dbReference>
<accession>A0A1M5KGW1</accession>
<dbReference type="SUPFAM" id="SSF54862">
    <property type="entry name" value="4Fe-4S ferredoxins"/>
    <property type="match status" value="1"/>
</dbReference>
<gene>
    <name evidence="11" type="ORF">SAMN02745221_00373</name>
</gene>
<dbReference type="InterPro" id="IPR017896">
    <property type="entry name" value="4Fe4S_Fe-S-bd"/>
</dbReference>
<dbReference type="STRING" id="1123382.SAMN02745221_00373"/>
<keyword evidence="4" id="KW-0813">Transport</keyword>
<comment type="similarity">
    <text evidence="2">To ferredoxins from P.putida and C.tartarivorum, ferredoxin I from A.vinelandii, ferredoxin II from D.desulfuricans.</text>
</comment>
<dbReference type="RefSeq" id="WP_073089356.1">
    <property type="nucleotide sequence ID" value="NZ_FQWY01000005.1"/>
</dbReference>
<keyword evidence="7" id="KW-0408">Iron</keyword>
<evidence type="ECO:0000256" key="9">
    <source>
        <dbReference type="ARBA" id="ARBA00023231"/>
    </source>
</evidence>
<evidence type="ECO:0000256" key="4">
    <source>
        <dbReference type="ARBA" id="ARBA00022448"/>
    </source>
</evidence>
<reference evidence="12" key="1">
    <citation type="submission" date="2016-11" db="EMBL/GenBank/DDBJ databases">
        <authorList>
            <person name="Varghese N."/>
            <person name="Submissions S."/>
        </authorList>
    </citation>
    <scope>NUCLEOTIDE SEQUENCE [LARGE SCALE GENOMIC DNA]</scope>
    <source>
        <strain evidence="12">DSM 11003</strain>
    </source>
</reference>
<dbReference type="PROSITE" id="PS51379">
    <property type="entry name" value="4FE4S_FER_2"/>
    <property type="match status" value="1"/>
</dbReference>
<evidence type="ECO:0000256" key="7">
    <source>
        <dbReference type="ARBA" id="ARBA00023004"/>
    </source>
</evidence>
<dbReference type="InterPro" id="IPR012206">
    <property type="entry name" value="Fd_FixX"/>
</dbReference>
<dbReference type="OrthoDB" id="9800260at2"/>
<sequence length="94" mass="10422">MSEPLNLKAKLGLNVFKEDKERHINIKPGMEKDPRLKRAVLVCPAGLYSLNDKGEVEFTIDGCLECGTCRIACGVEVLDWKYPHGGAGVQFRFG</sequence>
<evidence type="ECO:0000256" key="6">
    <source>
        <dbReference type="ARBA" id="ARBA00022982"/>
    </source>
</evidence>
<evidence type="ECO:0000256" key="2">
    <source>
        <dbReference type="ARBA" id="ARBA00009192"/>
    </source>
</evidence>
<protein>
    <recommendedName>
        <fullName evidence="3">Ferredoxin-like protein</fullName>
    </recommendedName>
</protein>
<dbReference type="AlphaFoldDB" id="A0A1M5KGW1"/>
<dbReference type="PROSITE" id="PS00198">
    <property type="entry name" value="4FE4S_FER_1"/>
    <property type="match status" value="1"/>
</dbReference>
<dbReference type="InterPro" id="IPR017900">
    <property type="entry name" value="4Fe4S_Fe_S_CS"/>
</dbReference>
<proteinExistence type="predicted"/>
<dbReference type="EMBL" id="FQWY01000005">
    <property type="protein sequence ID" value="SHG51935.1"/>
    <property type="molecule type" value="Genomic_DNA"/>
</dbReference>
<evidence type="ECO:0000256" key="5">
    <source>
        <dbReference type="ARBA" id="ARBA00022723"/>
    </source>
</evidence>
<evidence type="ECO:0000313" key="11">
    <source>
        <dbReference type="EMBL" id="SHG51935.1"/>
    </source>
</evidence>
<dbReference type="Gene3D" id="3.30.70.20">
    <property type="match status" value="1"/>
</dbReference>
<evidence type="ECO:0000256" key="8">
    <source>
        <dbReference type="ARBA" id="ARBA00023014"/>
    </source>
</evidence>
<dbReference type="PANTHER" id="PTHR43082:SF3">
    <property type="entry name" value="FERREDOXIN-LIKE PROTEIN YDIT"/>
    <property type="match status" value="1"/>
</dbReference>
<feature type="domain" description="4Fe-4S ferredoxin-type" evidence="10">
    <location>
        <begin position="54"/>
        <end position="83"/>
    </location>
</feature>
<dbReference type="PIRSF" id="PIRSF036548">
    <property type="entry name" value="Fdx_FixX"/>
    <property type="match status" value="1"/>
</dbReference>
<name>A0A1M5KGW1_9FIRM</name>
<evidence type="ECO:0000256" key="1">
    <source>
        <dbReference type="ARBA" id="ARBA00003208"/>
    </source>
</evidence>
<dbReference type="InterPro" id="IPR007859">
    <property type="entry name" value="ETF-QO/FixX_C"/>
</dbReference>
<evidence type="ECO:0000259" key="10">
    <source>
        <dbReference type="PROSITE" id="PS51379"/>
    </source>
</evidence>
<keyword evidence="9" id="KW-0535">Nitrogen fixation</keyword>
<comment type="function">
    <text evidence="1">Could be a 3Fe-4S cluster-containing protein.</text>
</comment>
<keyword evidence="6" id="KW-0249">Electron transport</keyword>
<keyword evidence="12" id="KW-1185">Reference proteome</keyword>
<evidence type="ECO:0000313" key="12">
    <source>
        <dbReference type="Proteomes" id="UP000242329"/>
    </source>
</evidence>
<dbReference type="GO" id="GO:0005506">
    <property type="term" value="F:iron ion binding"/>
    <property type="evidence" value="ECO:0007669"/>
    <property type="project" value="InterPro"/>
</dbReference>
<evidence type="ECO:0000256" key="3">
    <source>
        <dbReference type="ARBA" id="ARBA00020378"/>
    </source>
</evidence>
<keyword evidence="5" id="KW-0479">Metal-binding</keyword>
<dbReference type="GO" id="GO:0051536">
    <property type="term" value="F:iron-sulfur cluster binding"/>
    <property type="evidence" value="ECO:0007669"/>
    <property type="project" value="UniProtKB-KW"/>
</dbReference>
<dbReference type="PANTHER" id="PTHR43082">
    <property type="entry name" value="FERREDOXIN-LIKE"/>
    <property type="match status" value="1"/>
</dbReference>
<organism evidence="11 12">
    <name type="scientific">Thermosyntropha lipolytica DSM 11003</name>
    <dbReference type="NCBI Taxonomy" id="1123382"/>
    <lineage>
        <taxon>Bacteria</taxon>
        <taxon>Bacillati</taxon>
        <taxon>Bacillota</taxon>
        <taxon>Clostridia</taxon>
        <taxon>Eubacteriales</taxon>
        <taxon>Syntrophomonadaceae</taxon>
        <taxon>Thermosyntropha</taxon>
    </lineage>
</organism>